<dbReference type="Gene3D" id="2.40.50.140">
    <property type="entry name" value="Nucleic acid-binding proteins"/>
    <property type="match status" value="1"/>
</dbReference>
<feature type="region of interest" description="Disordered" evidence="2">
    <location>
        <begin position="409"/>
        <end position="429"/>
    </location>
</feature>
<feature type="compositionally biased region" description="Polar residues" evidence="2">
    <location>
        <begin position="788"/>
        <end position="799"/>
    </location>
</feature>
<name>A0AAQ3M6E2_9PEZI</name>
<protein>
    <submittedName>
        <fullName evidence="3">DUF171-domain-containing protein</fullName>
    </submittedName>
</protein>
<sequence>MQSSTANLNTALADATKGLNLPSKTRVNRLSNTFARLRTRSPSASTSRSSNRSTPSSVLLTSLTHMPDLESHAGVDSAAEPRDSISKGLKLTGLDIRHSGNDDDSIANTQAVNEKTEYRPPLSAAATNRKEAWQTSDDSFKTPRFNDERVDPSLQRLGVLPSPGKDSSSFTGEFLGQNKTYHGTKDLAEDENIEQSSSNCDMSLAFNLDHLSGDRIKNVSSNVHVRFETANIAGVENMPDTALPSAYEQSVQETIFNGRTSLPSQRRLSAQGPPTPTNALGFWRRSIGNVEILNEHEPTGLASEEAHAQAAASEVSKARTQLGPHDRAAHEHEGSVLCLSHATNNPEPSVKCPTSLDIASDDQNLDSPPTLLKSQDRADESEISEESLLESKVRHLTLGLSFDRDIETRDKSDLESRRSSVSSLDHSIEDHEKGWMFQKQQHEGSQEPPQTLVSVALAVPHAPRSALSANVFQNNNELAGVQKDDNAATVSPVQPSSHLHTVPSDFPQFMARSHHGPVASDERPMSYLPLPRDSSGYPMAETIDTVQAGLSVSPLVDLSVFSGPPPGTPPFLQHPAFRQPSPGFVRSEFSKKKTVQSAEKASDSMINSKEVAAEENAPPVQLSNLVQTPDGPVEWKDGVARRQTTLIAPDRANVLQSEAELVPVSRVLQRDLQPGKRISGLWDSFKRSSMAFKDDTRDDDHEKSGPWKHTAASKVREPINAPNTLKKKHSQRVPQKSDSATVPPTEPRKKRFSGISSLFNRSNVTAAKPVKLTKPDQREKDNARHGNNGPNKSNNASVTGMISGYESYEAMRRQQIRDFSTGYPGAELQLPQLNKELPPPPRASSMPLQQANDPAKTSTELTTSAQRYSEISSSTANRTENHDHGAAQFSNLPGPANIKSLSLLPHGVLKPNATRHLSLDTIIPQAFMPTEASYGERIKAVGPPPNGSTAQTYLHTARDKAVTPSPAPWNYENFASTRTTYNGMETRHYPMSQQAMDPVSPPTPYDHSQPRHSISPKRKTRATDDDVKVAMEKPGFTGVGYETQGRRFTLSIALPGSIIGNARTLERRTALAGQIARACAVFGVDEIVVFNDSLTLLEEEDCRGNTTSTDPNEFPFRLLSYLETPPYLRRALFAPHVDFGAVDTVPGLDVLHHSREEEWCAYREGVAVRQVQKRGEVVTVLDCGIEQEVIVPVQLEPATRVTVKMAETSGDGFLEGEAVSPCAPREENGFYWGYTARLAASLSAVFTECPFDGGYDMSVGTSSQGEALSYVLEARHESHIAPDWNHLLLVFGGEAGLEGALSADKDLQMAGVTEAKELFDRWVNLVPGQACRTIRTDEAIWIGLTGLSGLVLTRANH</sequence>
<feature type="region of interest" description="Disordered" evidence="2">
    <location>
        <begin position="831"/>
        <end position="893"/>
    </location>
</feature>
<feature type="compositionally biased region" description="Polar residues" evidence="2">
    <location>
        <begin position="846"/>
        <end position="878"/>
    </location>
</feature>
<dbReference type="InterPro" id="IPR003750">
    <property type="entry name" value="Put_MeTrfase-C9orf114-like"/>
</dbReference>
<dbReference type="Gene3D" id="3.40.1280.10">
    <property type="match status" value="1"/>
</dbReference>
<feature type="compositionally biased region" description="Polar residues" evidence="2">
    <location>
        <begin position="754"/>
        <end position="765"/>
    </location>
</feature>
<feature type="compositionally biased region" description="Basic and acidic residues" evidence="2">
    <location>
        <begin position="773"/>
        <end position="784"/>
    </location>
</feature>
<feature type="compositionally biased region" description="Basic and acidic residues" evidence="2">
    <location>
        <begin position="409"/>
        <end position="418"/>
    </location>
</feature>
<evidence type="ECO:0000313" key="4">
    <source>
        <dbReference type="Proteomes" id="UP001303373"/>
    </source>
</evidence>
<accession>A0AAQ3M6E2</accession>
<evidence type="ECO:0000256" key="2">
    <source>
        <dbReference type="SAM" id="MobiDB-lite"/>
    </source>
</evidence>
<feature type="region of interest" description="Disordered" evidence="2">
    <location>
        <begin position="993"/>
        <end position="1024"/>
    </location>
</feature>
<dbReference type="SUPFAM" id="SSF75217">
    <property type="entry name" value="alpha/beta knot"/>
    <property type="match status" value="1"/>
</dbReference>
<dbReference type="InterPro" id="IPR029026">
    <property type="entry name" value="tRNA_m1G_MTases_N"/>
</dbReference>
<feature type="compositionally biased region" description="Low complexity" evidence="2">
    <location>
        <begin position="40"/>
        <end position="56"/>
    </location>
</feature>
<dbReference type="PANTHER" id="PTHR12150:SF13">
    <property type="entry name" value="METHYLTRANSFERASE C9ORF114-RELATED"/>
    <property type="match status" value="1"/>
</dbReference>
<feature type="compositionally biased region" description="Basic and acidic residues" evidence="2">
    <location>
        <begin position="128"/>
        <end position="151"/>
    </location>
</feature>
<feature type="region of interest" description="Disordered" evidence="2">
    <location>
        <begin position="300"/>
        <end position="386"/>
    </location>
</feature>
<feature type="compositionally biased region" description="Basic and acidic residues" evidence="2">
    <location>
        <begin position="693"/>
        <end position="705"/>
    </location>
</feature>
<keyword evidence="4" id="KW-1185">Reference proteome</keyword>
<feature type="region of interest" description="Disordered" evidence="2">
    <location>
        <begin position="36"/>
        <end position="56"/>
    </location>
</feature>
<feature type="compositionally biased region" description="Polar residues" evidence="2">
    <location>
        <begin position="165"/>
        <end position="176"/>
    </location>
</feature>
<proteinExistence type="inferred from homology"/>
<dbReference type="Pfam" id="PF02598">
    <property type="entry name" value="Methyltrn_RNA_3"/>
    <property type="match status" value="1"/>
</dbReference>
<organism evidence="3 4">
    <name type="scientific">Acrodontium crateriforme</name>
    <dbReference type="NCBI Taxonomy" id="150365"/>
    <lineage>
        <taxon>Eukaryota</taxon>
        <taxon>Fungi</taxon>
        <taxon>Dikarya</taxon>
        <taxon>Ascomycota</taxon>
        <taxon>Pezizomycotina</taxon>
        <taxon>Dothideomycetes</taxon>
        <taxon>Dothideomycetidae</taxon>
        <taxon>Mycosphaerellales</taxon>
        <taxon>Teratosphaeriaceae</taxon>
        <taxon>Acrodontium</taxon>
    </lineage>
</organism>
<comment type="similarity">
    <text evidence="1">Belongs to the class IV-like SAM-binding methyltransferase superfamily.</text>
</comment>
<dbReference type="InterPro" id="IPR012340">
    <property type="entry name" value="NA-bd_OB-fold"/>
</dbReference>
<dbReference type="PANTHER" id="PTHR12150">
    <property type="entry name" value="CLASS IV SAM-BINDING METHYLTRANSFERASE-RELATED"/>
    <property type="match status" value="1"/>
</dbReference>
<dbReference type="InterPro" id="IPR029028">
    <property type="entry name" value="Alpha/beta_knot_MTases"/>
</dbReference>
<feature type="region of interest" description="Disordered" evidence="2">
    <location>
        <begin position="111"/>
        <end position="176"/>
    </location>
</feature>
<gene>
    <name evidence="3" type="ORF">R9X50_00378700</name>
</gene>
<feature type="compositionally biased region" description="Basic and acidic residues" evidence="2">
    <location>
        <begin position="324"/>
        <end position="334"/>
    </location>
</feature>
<dbReference type="SUPFAM" id="SSF50249">
    <property type="entry name" value="Nucleic acid-binding proteins"/>
    <property type="match status" value="1"/>
</dbReference>
<feature type="region of interest" description="Disordered" evidence="2">
    <location>
        <begin position="693"/>
        <end position="799"/>
    </location>
</feature>
<evidence type="ECO:0000313" key="3">
    <source>
        <dbReference type="EMBL" id="WPH00953.1"/>
    </source>
</evidence>
<feature type="compositionally biased region" description="Polar residues" evidence="2">
    <location>
        <begin position="732"/>
        <end position="742"/>
    </location>
</feature>
<evidence type="ECO:0000256" key="1">
    <source>
        <dbReference type="ARBA" id="ARBA00009841"/>
    </source>
</evidence>
<dbReference type="Proteomes" id="UP001303373">
    <property type="component" value="Chromosome 5"/>
</dbReference>
<dbReference type="CDD" id="cd18086">
    <property type="entry name" value="HsC9orf114-like"/>
    <property type="match status" value="1"/>
</dbReference>
<dbReference type="EMBL" id="CP138584">
    <property type="protein sequence ID" value="WPH00953.1"/>
    <property type="molecule type" value="Genomic_DNA"/>
</dbReference>
<reference evidence="3 4" key="1">
    <citation type="submission" date="2023-11" db="EMBL/GenBank/DDBJ databases">
        <title>An acidophilic fungus is an integral part of prey digestion in a carnivorous sundew plant.</title>
        <authorList>
            <person name="Tsai I.J."/>
        </authorList>
    </citation>
    <scope>NUCLEOTIDE SEQUENCE [LARGE SCALE GENOMIC DNA]</scope>
    <source>
        <strain evidence="3">169a</strain>
    </source>
</reference>